<accession>A0A100JQS9</accession>
<name>A0A100JQS9_STRSC</name>
<dbReference type="InterPro" id="IPR036812">
    <property type="entry name" value="NAD(P)_OxRdtase_dom_sf"/>
</dbReference>
<dbReference type="PANTHER" id="PTHR43625:SF77">
    <property type="entry name" value="ALDO-KETO REDUCTASE"/>
    <property type="match status" value="1"/>
</dbReference>
<organism evidence="4 5">
    <name type="scientific">Streptomyces scabiei</name>
    <dbReference type="NCBI Taxonomy" id="1930"/>
    <lineage>
        <taxon>Bacteria</taxon>
        <taxon>Bacillati</taxon>
        <taxon>Actinomycetota</taxon>
        <taxon>Actinomycetes</taxon>
        <taxon>Kitasatosporales</taxon>
        <taxon>Streptomycetaceae</taxon>
        <taxon>Streptomyces</taxon>
    </lineage>
</organism>
<evidence type="ECO:0000259" key="3">
    <source>
        <dbReference type="Pfam" id="PF00248"/>
    </source>
</evidence>
<keyword evidence="1" id="KW-0560">Oxidoreductase</keyword>
<dbReference type="Pfam" id="PF00248">
    <property type="entry name" value="Aldo_ket_red"/>
    <property type="match status" value="1"/>
</dbReference>
<dbReference type="InterPro" id="IPR050791">
    <property type="entry name" value="Aldo-Keto_reductase"/>
</dbReference>
<evidence type="ECO:0000313" key="5">
    <source>
        <dbReference type="Proteomes" id="UP000067448"/>
    </source>
</evidence>
<dbReference type="EMBL" id="BCMM01000020">
    <property type="protein sequence ID" value="GAQ63989.1"/>
    <property type="molecule type" value="Genomic_DNA"/>
</dbReference>
<dbReference type="SUPFAM" id="SSF51430">
    <property type="entry name" value="NAD(P)-linked oxidoreductase"/>
    <property type="match status" value="1"/>
</dbReference>
<evidence type="ECO:0000256" key="2">
    <source>
        <dbReference type="SAM" id="MobiDB-lite"/>
    </source>
</evidence>
<reference evidence="5" key="3">
    <citation type="submission" date="2016-02" db="EMBL/GenBank/DDBJ databases">
        <title>Draft genome of pathogenic Streptomyces sp. in Japan.</title>
        <authorList>
            <person name="Tomihama T."/>
            <person name="Ikenaga M."/>
            <person name="Sakai M."/>
            <person name="Okubo T."/>
            <person name="Ikeda S."/>
        </authorList>
    </citation>
    <scope>NUCLEOTIDE SEQUENCE [LARGE SCALE GENOMIC DNA]</scope>
    <source>
        <strain evidence="5">S58</strain>
    </source>
</reference>
<dbReference type="RefSeq" id="WP_234385699.1">
    <property type="nucleotide sequence ID" value="NZ_BCMM01000020.1"/>
</dbReference>
<feature type="domain" description="NADP-dependent oxidoreductase" evidence="3">
    <location>
        <begin position="125"/>
        <end position="257"/>
    </location>
</feature>
<dbReference type="PANTHER" id="PTHR43625">
    <property type="entry name" value="AFLATOXIN B1 ALDEHYDE REDUCTASE"/>
    <property type="match status" value="1"/>
</dbReference>
<protein>
    <submittedName>
        <fullName evidence="4">General stress protein 69</fullName>
    </submittedName>
</protein>
<proteinExistence type="predicted"/>
<dbReference type="GO" id="GO:0016491">
    <property type="term" value="F:oxidoreductase activity"/>
    <property type="evidence" value="ECO:0007669"/>
    <property type="project" value="UniProtKB-KW"/>
</dbReference>
<comment type="caution">
    <text evidence="4">The sequence shown here is derived from an EMBL/GenBank/DDBJ whole genome shotgun (WGS) entry which is preliminary data.</text>
</comment>
<feature type="region of interest" description="Disordered" evidence="2">
    <location>
        <begin position="1"/>
        <end position="109"/>
    </location>
</feature>
<reference evidence="5" key="1">
    <citation type="submission" date="2015-11" db="EMBL/GenBank/DDBJ databases">
        <authorList>
            <consortium name="Cross-ministerial Strategic Innovation Promotion Program (SIP) consortium"/>
            <person name="Tomihama T."/>
            <person name="Ikenaga M."/>
            <person name="Sakai M."/>
            <person name="Okubo T."/>
            <person name="Ikeda S."/>
        </authorList>
    </citation>
    <scope>NUCLEOTIDE SEQUENCE [LARGE SCALE GENOMIC DNA]</scope>
    <source>
        <strain evidence="5">S58</strain>
    </source>
</reference>
<gene>
    <name evidence="4" type="primary">yhdN_6</name>
    <name evidence="4" type="ORF">SsS58_04377</name>
</gene>
<dbReference type="Gene3D" id="3.20.20.100">
    <property type="entry name" value="NADP-dependent oxidoreductase domain"/>
    <property type="match status" value="1"/>
</dbReference>
<reference evidence="4 5" key="2">
    <citation type="journal article" date="2016" name="Genome Announc.">
        <title>Draft Genome Sequences of Streptomyces scabiei S58, Streptomyces turgidiscabies T45, and Streptomyces acidiscabies a10, the Pathogens of Potato Common Scab, Isolated in Japan.</title>
        <authorList>
            <person name="Tomihama T."/>
            <person name="Nishi Y."/>
            <person name="Sakai M."/>
            <person name="Ikenaga M."/>
            <person name="Okubo T."/>
            <person name="Ikeda S."/>
        </authorList>
    </citation>
    <scope>NUCLEOTIDE SEQUENCE [LARGE SCALE GENOMIC DNA]</scope>
    <source>
        <strain evidence="4 5">S58</strain>
    </source>
</reference>
<dbReference type="GO" id="GO:0005737">
    <property type="term" value="C:cytoplasm"/>
    <property type="evidence" value="ECO:0007669"/>
    <property type="project" value="TreeGrafter"/>
</dbReference>
<sequence>MEKSASADAIPRSTAAVRRTASPWSSLSPAYLGTRPTELRQSVQDQRPRCETAGETRGGNLQQAPRGELRETGRARPASPRNPQKPKVRAPSPQAPESPRTPHDASSEECQLEWRIENGTPVGLDSRPDRIKKVADASLRRRRTDTIDLFYQHRVDPDVAVEDVAGAVAELVQAGKVRRFGLSEAAAATIRKTHAVHPVTAVQSEYSLWTRDPESEVLPTLAELGIGFVPFSPRPAATLLTIRQNERRPSVKTRRHNAGLARRSRINCRRLTRKTPGQRWTTSMRRV</sequence>
<dbReference type="Proteomes" id="UP000067448">
    <property type="component" value="Unassembled WGS sequence"/>
</dbReference>
<dbReference type="InterPro" id="IPR023210">
    <property type="entry name" value="NADP_OxRdtase_dom"/>
</dbReference>
<feature type="compositionally biased region" description="Basic and acidic residues" evidence="2">
    <location>
        <begin position="100"/>
        <end position="109"/>
    </location>
</feature>
<dbReference type="AlphaFoldDB" id="A0A100JQS9"/>
<evidence type="ECO:0000313" key="4">
    <source>
        <dbReference type="EMBL" id="GAQ63989.1"/>
    </source>
</evidence>
<evidence type="ECO:0000256" key="1">
    <source>
        <dbReference type="ARBA" id="ARBA00023002"/>
    </source>
</evidence>